<keyword evidence="5 8" id="KW-1133">Transmembrane helix</keyword>
<feature type="transmembrane region" description="Helical" evidence="8">
    <location>
        <begin position="80"/>
        <end position="106"/>
    </location>
</feature>
<evidence type="ECO:0000256" key="2">
    <source>
        <dbReference type="ARBA" id="ARBA00010992"/>
    </source>
</evidence>
<dbReference type="Proteomes" id="UP000662931">
    <property type="component" value="Chromosome 2"/>
</dbReference>
<dbReference type="InterPro" id="IPR005828">
    <property type="entry name" value="MFS_sugar_transport-like"/>
</dbReference>
<dbReference type="PROSITE" id="PS50850">
    <property type="entry name" value="MFS"/>
    <property type="match status" value="1"/>
</dbReference>
<proteinExistence type="inferred from homology"/>
<dbReference type="GeneID" id="62195778"/>
<dbReference type="NCBIfam" id="TIGR00879">
    <property type="entry name" value="SP"/>
    <property type="match status" value="1"/>
</dbReference>
<keyword evidence="11" id="KW-1185">Reference proteome</keyword>
<accession>A0A875RUX4</accession>
<dbReference type="InterPro" id="IPR020846">
    <property type="entry name" value="MFS_dom"/>
</dbReference>
<keyword evidence="6 8" id="KW-0472">Membrane</keyword>
<keyword evidence="4 8" id="KW-0812">Transmembrane</keyword>
<dbReference type="RefSeq" id="XP_038778602.1">
    <property type="nucleotide sequence ID" value="XM_038922674.1"/>
</dbReference>
<dbReference type="InterPro" id="IPR050360">
    <property type="entry name" value="MFS_Sugar_Transporters"/>
</dbReference>
<reference evidence="10" key="1">
    <citation type="submission" date="2020-10" db="EMBL/GenBank/DDBJ databases">
        <authorList>
            <person name="Roach M.J.R."/>
        </authorList>
    </citation>
    <scope>NUCLEOTIDE SEQUENCE</scope>
    <source>
        <strain evidence="10">CBS 1945</strain>
    </source>
</reference>
<evidence type="ECO:0000256" key="7">
    <source>
        <dbReference type="RuleBase" id="RU003346"/>
    </source>
</evidence>
<feature type="transmembrane region" description="Helical" evidence="8">
    <location>
        <begin position="381"/>
        <end position="399"/>
    </location>
</feature>
<evidence type="ECO:0000313" key="11">
    <source>
        <dbReference type="Proteomes" id="UP000662931"/>
    </source>
</evidence>
<evidence type="ECO:0000256" key="6">
    <source>
        <dbReference type="ARBA" id="ARBA00023136"/>
    </source>
</evidence>
<evidence type="ECO:0000256" key="4">
    <source>
        <dbReference type="ARBA" id="ARBA00022692"/>
    </source>
</evidence>
<comment type="subcellular location">
    <subcellularLocation>
        <location evidence="1">Membrane</location>
        <topology evidence="1">Multi-pass membrane protein</topology>
    </subcellularLocation>
</comment>
<comment type="similarity">
    <text evidence="2 7">Belongs to the major facilitator superfamily. Sugar transporter (TC 2.A.1.1) family.</text>
</comment>
<feature type="transmembrane region" description="Helical" evidence="8">
    <location>
        <begin position="49"/>
        <end position="68"/>
    </location>
</feature>
<feature type="transmembrane region" description="Helical" evidence="8">
    <location>
        <begin position="12"/>
        <end position="37"/>
    </location>
</feature>
<dbReference type="PROSITE" id="PS00217">
    <property type="entry name" value="SUGAR_TRANSPORT_2"/>
    <property type="match status" value="1"/>
</dbReference>
<feature type="transmembrane region" description="Helical" evidence="8">
    <location>
        <begin position="348"/>
        <end position="369"/>
    </location>
</feature>
<dbReference type="Pfam" id="PF00083">
    <property type="entry name" value="Sugar_tr"/>
    <property type="match status" value="1"/>
</dbReference>
<sequence length="475" mass="53208">MPIFNNVIGNVGGAILGCLTNGYVFGYIMSFFVNSYVVDNLGRKMGIQIGNLIVVIGVIIQSCAGVWIHNLPDNNTDRDVLGMLIGARFVIGFGTGLISVAGPCLVSELSYPTHKSATTAAYNSSWYLGAIVASWVSYGTKGISSNWSWRIPTILQGFFPVLQSLLLPFFVSESPRYLVAKGKVEEGKAILSKWHGGDLKESEMLVDYELTEIQLALEQERIQHEESSYKDFIKTAANRKRLWIFCWLSVFMQLSGNGLVSYYLSKVLTSIGITSTSEQLVVNAGLTIYNWGCSLIQSLFIVPRIKRRHAFNCSLFGMLICFIIWTILSAVNQERDFKDKSLGKGVLAMIFLYYFCYNFGLNGMPYMYLTEILPFTLRGKGINLFSFIGCFFSIYNGFVNSIAMDAIEWKYYIVYCCILGVECCVEYFTFVETSGYTLEEVAEVFGDASEIRKASGMAVMEEEKLKASREHTEYA</sequence>
<feature type="transmembrane region" description="Helical" evidence="8">
    <location>
        <begin position="118"/>
        <end position="137"/>
    </location>
</feature>
<evidence type="ECO:0000259" key="9">
    <source>
        <dbReference type="PROSITE" id="PS50850"/>
    </source>
</evidence>
<evidence type="ECO:0000256" key="3">
    <source>
        <dbReference type="ARBA" id="ARBA00022448"/>
    </source>
</evidence>
<evidence type="ECO:0000256" key="1">
    <source>
        <dbReference type="ARBA" id="ARBA00004141"/>
    </source>
</evidence>
<dbReference type="AlphaFoldDB" id="A0A875RUX4"/>
<feature type="transmembrane region" description="Helical" evidence="8">
    <location>
        <begin position="242"/>
        <end position="264"/>
    </location>
</feature>
<gene>
    <name evidence="10" type="ORF">FOA43_002377</name>
</gene>
<dbReference type="PANTHER" id="PTHR48022:SF24">
    <property type="entry name" value="HEXOSE TRANSPORTER PROTEIN (AFU_ORTHOLOGUE AFUA_8G04480)"/>
    <property type="match status" value="1"/>
</dbReference>
<dbReference type="GO" id="GO:0016020">
    <property type="term" value="C:membrane"/>
    <property type="evidence" value="ECO:0007669"/>
    <property type="project" value="UniProtKB-SubCell"/>
</dbReference>
<organism evidence="10 11">
    <name type="scientific">Eeniella nana</name>
    <name type="common">Yeast</name>
    <name type="synonym">Brettanomyces nanus</name>
    <dbReference type="NCBI Taxonomy" id="13502"/>
    <lineage>
        <taxon>Eukaryota</taxon>
        <taxon>Fungi</taxon>
        <taxon>Dikarya</taxon>
        <taxon>Ascomycota</taxon>
        <taxon>Saccharomycotina</taxon>
        <taxon>Pichiomycetes</taxon>
        <taxon>Pichiales</taxon>
        <taxon>Pichiaceae</taxon>
        <taxon>Brettanomyces</taxon>
    </lineage>
</organism>
<protein>
    <recommendedName>
        <fullName evidence="9">Major facilitator superfamily (MFS) profile domain-containing protein</fullName>
    </recommendedName>
</protein>
<evidence type="ECO:0000313" key="10">
    <source>
        <dbReference type="EMBL" id="QPG75037.1"/>
    </source>
</evidence>
<feature type="domain" description="Major facilitator superfamily (MFS) profile" evidence="9">
    <location>
        <begin position="1"/>
        <end position="434"/>
    </location>
</feature>
<dbReference type="FunFam" id="1.20.1250.20:FF:000134">
    <property type="entry name" value="MFS sugar transporter protein"/>
    <property type="match status" value="1"/>
</dbReference>
<dbReference type="InterPro" id="IPR003663">
    <property type="entry name" value="Sugar/inositol_transpt"/>
</dbReference>
<name>A0A875RUX4_EENNA</name>
<dbReference type="InterPro" id="IPR036259">
    <property type="entry name" value="MFS_trans_sf"/>
</dbReference>
<dbReference type="EMBL" id="CP064813">
    <property type="protein sequence ID" value="QPG75037.1"/>
    <property type="molecule type" value="Genomic_DNA"/>
</dbReference>
<dbReference type="Gene3D" id="1.20.1250.20">
    <property type="entry name" value="MFS general substrate transporter like domains"/>
    <property type="match status" value="1"/>
</dbReference>
<feature type="transmembrane region" description="Helical" evidence="8">
    <location>
        <begin position="309"/>
        <end position="328"/>
    </location>
</feature>
<dbReference type="OrthoDB" id="6133115at2759"/>
<dbReference type="KEGG" id="bnn:FOA43_002377"/>
<feature type="transmembrane region" description="Helical" evidence="8">
    <location>
        <begin position="284"/>
        <end position="302"/>
    </location>
</feature>
<evidence type="ECO:0000256" key="5">
    <source>
        <dbReference type="ARBA" id="ARBA00022989"/>
    </source>
</evidence>
<keyword evidence="3 7" id="KW-0813">Transport</keyword>
<evidence type="ECO:0000256" key="8">
    <source>
        <dbReference type="SAM" id="Phobius"/>
    </source>
</evidence>
<dbReference type="PANTHER" id="PTHR48022">
    <property type="entry name" value="PLASTIDIC GLUCOSE TRANSPORTER 4"/>
    <property type="match status" value="1"/>
</dbReference>
<dbReference type="SUPFAM" id="SSF103473">
    <property type="entry name" value="MFS general substrate transporter"/>
    <property type="match status" value="1"/>
</dbReference>
<dbReference type="InterPro" id="IPR005829">
    <property type="entry name" value="Sugar_transporter_CS"/>
</dbReference>
<dbReference type="GO" id="GO:0005351">
    <property type="term" value="F:carbohydrate:proton symporter activity"/>
    <property type="evidence" value="ECO:0007669"/>
    <property type="project" value="TreeGrafter"/>
</dbReference>